<comment type="caution">
    <text evidence="3">The sequence shown here is derived from an EMBL/GenBank/DDBJ whole genome shotgun (WGS) entry which is preliminary data.</text>
</comment>
<feature type="compositionally biased region" description="Basic and acidic residues" evidence="1">
    <location>
        <begin position="241"/>
        <end position="251"/>
    </location>
</feature>
<evidence type="ECO:0000256" key="2">
    <source>
        <dbReference type="SAM" id="Phobius"/>
    </source>
</evidence>
<feature type="transmembrane region" description="Helical" evidence="2">
    <location>
        <begin position="295"/>
        <end position="313"/>
    </location>
</feature>
<feature type="region of interest" description="Disordered" evidence="1">
    <location>
        <begin position="218"/>
        <end position="256"/>
    </location>
</feature>
<keyword evidence="2" id="KW-0472">Membrane</keyword>
<dbReference type="RefSeq" id="WP_378046500.1">
    <property type="nucleotide sequence ID" value="NZ_JBHSXE010000001.1"/>
</dbReference>
<evidence type="ECO:0008006" key="5">
    <source>
        <dbReference type="Google" id="ProtNLM"/>
    </source>
</evidence>
<evidence type="ECO:0000313" key="4">
    <source>
        <dbReference type="Proteomes" id="UP001596380"/>
    </source>
</evidence>
<feature type="transmembrane region" description="Helical" evidence="2">
    <location>
        <begin position="319"/>
        <end position="338"/>
    </location>
</feature>
<feature type="compositionally biased region" description="Polar residues" evidence="1">
    <location>
        <begin position="192"/>
        <end position="201"/>
    </location>
</feature>
<feature type="compositionally biased region" description="Basic and acidic residues" evidence="1">
    <location>
        <begin position="146"/>
        <end position="179"/>
    </location>
</feature>
<evidence type="ECO:0000313" key="3">
    <source>
        <dbReference type="EMBL" id="MFC6886353.1"/>
    </source>
</evidence>
<protein>
    <recommendedName>
        <fullName evidence="5">DUF308 domain-containing protein</fullName>
    </recommendedName>
</protein>
<keyword evidence="4" id="KW-1185">Reference proteome</keyword>
<feature type="compositionally biased region" description="Low complexity" evidence="1">
    <location>
        <begin position="105"/>
        <end position="116"/>
    </location>
</feature>
<reference evidence="4" key="1">
    <citation type="journal article" date="2019" name="Int. J. Syst. Evol. Microbiol.">
        <title>The Global Catalogue of Microorganisms (GCM) 10K type strain sequencing project: providing services to taxonomists for standard genome sequencing and annotation.</title>
        <authorList>
            <consortium name="The Broad Institute Genomics Platform"/>
            <consortium name="The Broad Institute Genome Sequencing Center for Infectious Disease"/>
            <person name="Wu L."/>
            <person name="Ma J."/>
        </authorList>
    </citation>
    <scope>NUCLEOTIDE SEQUENCE [LARGE SCALE GENOMIC DNA]</scope>
    <source>
        <strain evidence="4">JCM 3369</strain>
    </source>
</reference>
<organism evidence="3 4">
    <name type="scientific">Actinomadura yumaensis</name>
    <dbReference type="NCBI Taxonomy" id="111807"/>
    <lineage>
        <taxon>Bacteria</taxon>
        <taxon>Bacillati</taxon>
        <taxon>Actinomycetota</taxon>
        <taxon>Actinomycetes</taxon>
        <taxon>Streptosporangiales</taxon>
        <taxon>Thermomonosporaceae</taxon>
        <taxon>Actinomadura</taxon>
    </lineage>
</organism>
<evidence type="ECO:0000256" key="1">
    <source>
        <dbReference type="SAM" id="MobiDB-lite"/>
    </source>
</evidence>
<dbReference type="Proteomes" id="UP001596380">
    <property type="component" value="Unassembled WGS sequence"/>
</dbReference>
<dbReference type="EMBL" id="JBHSXS010000052">
    <property type="protein sequence ID" value="MFC6886353.1"/>
    <property type="molecule type" value="Genomic_DNA"/>
</dbReference>
<keyword evidence="2" id="KW-0812">Transmembrane</keyword>
<accession>A0ABW2CX05</accession>
<sequence>MNRRGNGLSADTYAPLVDLAPHLADAMLAALRDSGVAAYAAAPGDPDGAGESSDDDALDRLYVDVEMKTAAEGILRAHLARLRDAGARDAGGTRGADPDGRDTDPALPDLPDATLPGSAPRDLLSTPPNDLAGLSDLPGRPGASPRDGDRDRDRDDARDPRDPREEQRDAASDAKRDGDDTVPSAPVPPGTPSAQGDSPTGTAERDEDAIWAEIVAGYDSTVPEGDRVPWPDQENIDEPAEPPREGDDRTGRLPRARVIKPAETVPDFPDDAGDEGHYVPPPPPPLPSADPLTKGAWIALIGGPVYLLITVILDWDVPGWAAFLAVAAFIGGFVTLVLRMGDEPRDPDDGAVV</sequence>
<keyword evidence="2" id="KW-1133">Transmembrane helix</keyword>
<name>A0ABW2CX05_9ACTN</name>
<feature type="region of interest" description="Disordered" evidence="1">
    <location>
        <begin position="86"/>
        <end position="204"/>
    </location>
</feature>
<proteinExistence type="predicted"/>
<gene>
    <name evidence="3" type="ORF">ACFQKB_41800</name>
</gene>